<name>A0A640TSW3_STRNI</name>
<dbReference type="InterPro" id="IPR029068">
    <property type="entry name" value="Glyas_Bleomycin-R_OHBP_Dase"/>
</dbReference>
<sequence length="132" mass="14432">MGNGGPMMAGRPQISLATVVLDCPDAHALADFYRRLLGWEVKCSEPDWVLLGCPDGGTGLSFQSEPGYQAPVWPERPEEQQKMLHLDLRVDDLDDAEAYAVAAGATRAAFQPQDDVRVLLDPAGHPFCLFLH</sequence>
<evidence type="ECO:0000259" key="1">
    <source>
        <dbReference type="PROSITE" id="PS51819"/>
    </source>
</evidence>
<reference evidence="2 3" key="1">
    <citation type="submission" date="2019-12" db="EMBL/GenBank/DDBJ databases">
        <title>Whole genome shotgun sequence of Streptomyces libani subsp. libani NBRC 13452.</title>
        <authorList>
            <person name="Ichikawa N."/>
            <person name="Kimura A."/>
            <person name="Kitahashi Y."/>
            <person name="Komaki H."/>
            <person name="Tamura T."/>
        </authorList>
    </citation>
    <scope>NUCLEOTIDE SEQUENCE [LARGE SCALE GENOMIC DNA]</scope>
    <source>
        <strain evidence="2 3">NBRC 13452</strain>
    </source>
</reference>
<dbReference type="PANTHER" id="PTHR35908">
    <property type="entry name" value="HYPOTHETICAL FUSION PROTEIN"/>
    <property type="match status" value="1"/>
</dbReference>
<proteinExistence type="predicted"/>
<dbReference type="Proteomes" id="UP000429552">
    <property type="component" value="Unassembled WGS sequence"/>
</dbReference>
<evidence type="ECO:0000313" key="3">
    <source>
        <dbReference type="Proteomes" id="UP000429552"/>
    </source>
</evidence>
<feature type="domain" description="VOC" evidence="1">
    <location>
        <begin position="15"/>
        <end position="132"/>
    </location>
</feature>
<accession>A0A640TSW3</accession>
<evidence type="ECO:0000313" key="2">
    <source>
        <dbReference type="EMBL" id="GFE27123.1"/>
    </source>
</evidence>
<dbReference type="Gene3D" id="3.10.180.10">
    <property type="entry name" value="2,3-Dihydroxybiphenyl 1,2-Dioxygenase, domain 1"/>
    <property type="match status" value="1"/>
</dbReference>
<dbReference type="InterPro" id="IPR041581">
    <property type="entry name" value="Glyoxalase_6"/>
</dbReference>
<dbReference type="AlphaFoldDB" id="A0A640TSW3"/>
<dbReference type="Pfam" id="PF18029">
    <property type="entry name" value="Glyoxalase_6"/>
    <property type="match status" value="1"/>
</dbReference>
<comment type="caution">
    <text evidence="2">The sequence shown here is derived from an EMBL/GenBank/DDBJ whole genome shotgun (WGS) entry which is preliminary data.</text>
</comment>
<dbReference type="PANTHER" id="PTHR35908:SF1">
    <property type="entry name" value="CONSERVED PROTEIN"/>
    <property type="match status" value="1"/>
</dbReference>
<dbReference type="CDD" id="cd06587">
    <property type="entry name" value="VOC"/>
    <property type="match status" value="1"/>
</dbReference>
<gene>
    <name evidence="2" type="ORF">Sliba_75760</name>
</gene>
<dbReference type="InterPro" id="IPR037523">
    <property type="entry name" value="VOC_core"/>
</dbReference>
<organism evidence="2 3">
    <name type="scientific">Streptomyces nigrescens</name>
    <dbReference type="NCBI Taxonomy" id="1920"/>
    <lineage>
        <taxon>Bacteria</taxon>
        <taxon>Bacillati</taxon>
        <taxon>Actinomycetota</taxon>
        <taxon>Actinomycetes</taxon>
        <taxon>Kitasatosporales</taxon>
        <taxon>Streptomycetaceae</taxon>
        <taxon>Streptomyces</taxon>
    </lineage>
</organism>
<dbReference type="EMBL" id="BLIP01000003">
    <property type="protein sequence ID" value="GFE27123.1"/>
    <property type="molecule type" value="Genomic_DNA"/>
</dbReference>
<protein>
    <submittedName>
        <fullName evidence="2">Glyoxalase</fullName>
    </submittedName>
</protein>
<dbReference type="SUPFAM" id="SSF54593">
    <property type="entry name" value="Glyoxalase/Bleomycin resistance protein/Dihydroxybiphenyl dioxygenase"/>
    <property type="match status" value="1"/>
</dbReference>
<dbReference type="PROSITE" id="PS51819">
    <property type="entry name" value="VOC"/>
    <property type="match status" value="1"/>
</dbReference>